<evidence type="ECO:0008006" key="3">
    <source>
        <dbReference type="Google" id="ProtNLM"/>
    </source>
</evidence>
<comment type="caution">
    <text evidence="1">The sequence shown here is derived from an EMBL/GenBank/DDBJ whole genome shotgun (WGS) entry which is preliminary data.</text>
</comment>
<accession>A0A1S1YUL5</accession>
<dbReference type="AlphaFoldDB" id="A0A1S1YUL5"/>
<organism evidence="1 2">
    <name type="scientific">Flammeovirga pacifica</name>
    <dbReference type="NCBI Taxonomy" id="915059"/>
    <lineage>
        <taxon>Bacteria</taxon>
        <taxon>Pseudomonadati</taxon>
        <taxon>Bacteroidota</taxon>
        <taxon>Cytophagia</taxon>
        <taxon>Cytophagales</taxon>
        <taxon>Flammeovirgaceae</taxon>
        <taxon>Flammeovirga</taxon>
    </lineage>
</organism>
<gene>
    <name evidence="1" type="ORF">NH26_24455</name>
</gene>
<name>A0A1S1YUL5_FLAPC</name>
<sequence length="148" mass="17289">MNNNENTANQDLLKTNFWSVKRLDQMYYIKWENLSEHEMTTEQFKEHIVSLSKLIESDGVANNVNGFMVDTRLYHFTMNLDIQVWHDEVIIPIYIKSGIVKIAFILSGDLIRDLSIEQTFDEQKAQSGPLDIQYFDNARAAREWVATL</sequence>
<evidence type="ECO:0000313" key="2">
    <source>
        <dbReference type="Proteomes" id="UP000179797"/>
    </source>
</evidence>
<dbReference type="EMBL" id="JRYR02000002">
    <property type="protein sequence ID" value="OHX64718.1"/>
    <property type="molecule type" value="Genomic_DNA"/>
</dbReference>
<proteinExistence type="predicted"/>
<evidence type="ECO:0000313" key="1">
    <source>
        <dbReference type="EMBL" id="OHX64718.1"/>
    </source>
</evidence>
<reference evidence="1 2" key="1">
    <citation type="journal article" date="2012" name="Int. J. Syst. Evol. Microbiol.">
        <title>Flammeovirga pacifica sp. nov., isolated from deep-sea sediment.</title>
        <authorList>
            <person name="Xu H."/>
            <person name="Fu Y."/>
            <person name="Yang N."/>
            <person name="Ding Z."/>
            <person name="Lai Q."/>
            <person name="Zeng R."/>
        </authorList>
    </citation>
    <scope>NUCLEOTIDE SEQUENCE [LARGE SCALE GENOMIC DNA]</scope>
    <source>
        <strain evidence="2">DSM 24597 / LMG 26175 / WPAGA1</strain>
    </source>
</reference>
<protein>
    <recommendedName>
        <fullName evidence="3">STAS/SEC14 domain-containing protein</fullName>
    </recommendedName>
</protein>
<dbReference type="OrthoDB" id="980898at2"/>
<dbReference type="RefSeq" id="WP_044217363.1">
    <property type="nucleotide sequence ID" value="NZ_JRYR02000002.1"/>
</dbReference>
<keyword evidence="2" id="KW-1185">Reference proteome</keyword>
<dbReference type="Proteomes" id="UP000179797">
    <property type="component" value="Unassembled WGS sequence"/>
</dbReference>